<dbReference type="OrthoDB" id="444127at2759"/>
<dbReference type="FunCoup" id="A0A0H2RQL0">
    <property type="interactions" value="208"/>
</dbReference>
<feature type="chain" id="PRO_5005202104" evidence="1">
    <location>
        <begin position="17"/>
        <end position="261"/>
    </location>
</feature>
<dbReference type="EMBL" id="KQ085946">
    <property type="protein sequence ID" value="KLO14260.1"/>
    <property type="molecule type" value="Genomic_DNA"/>
</dbReference>
<dbReference type="PRINTS" id="PR00413">
    <property type="entry name" value="HADHALOGNASE"/>
</dbReference>
<dbReference type="AlphaFoldDB" id="A0A0H2RQL0"/>
<accession>A0A0H2RQL0</accession>
<dbReference type="Gene3D" id="3.40.50.1000">
    <property type="entry name" value="HAD superfamily/HAD-like"/>
    <property type="match status" value="1"/>
</dbReference>
<evidence type="ECO:0000313" key="2">
    <source>
        <dbReference type="EMBL" id="KLO14260.1"/>
    </source>
</evidence>
<dbReference type="SUPFAM" id="SSF56784">
    <property type="entry name" value="HAD-like"/>
    <property type="match status" value="1"/>
</dbReference>
<dbReference type="InterPro" id="IPR051828">
    <property type="entry name" value="HAD-like_hydrolase_domain"/>
</dbReference>
<dbReference type="InterPro" id="IPR006439">
    <property type="entry name" value="HAD-SF_hydro_IA"/>
</dbReference>
<gene>
    <name evidence="2" type="ORF">SCHPADRAFT_826725</name>
</gene>
<dbReference type="InterPro" id="IPR023214">
    <property type="entry name" value="HAD_sf"/>
</dbReference>
<feature type="signal peptide" evidence="1">
    <location>
        <begin position="1"/>
        <end position="16"/>
    </location>
</feature>
<reference evidence="2 3" key="1">
    <citation type="submission" date="2015-04" db="EMBL/GenBank/DDBJ databases">
        <title>Complete genome sequence of Schizopora paradoxa KUC8140, a cosmopolitan wood degrader in East Asia.</title>
        <authorList>
            <consortium name="DOE Joint Genome Institute"/>
            <person name="Min B."/>
            <person name="Park H."/>
            <person name="Jang Y."/>
            <person name="Kim J.-J."/>
            <person name="Kim K.H."/>
            <person name="Pangilinan J."/>
            <person name="Lipzen A."/>
            <person name="Riley R."/>
            <person name="Grigoriev I.V."/>
            <person name="Spatafora J.W."/>
            <person name="Choi I.-G."/>
        </authorList>
    </citation>
    <scope>NUCLEOTIDE SEQUENCE [LARGE SCALE GENOMIC DNA]</scope>
    <source>
        <strain evidence="2 3">KUC8140</strain>
    </source>
</reference>
<dbReference type="Pfam" id="PF00702">
    <property type="entry name" value="Hydrolase"/>
    <property type="match status" value="1"/>
</dbReference>
<dbReference type="InterPro" id="IPR036412">
    <property type="entry name" value="HAD-like_sf"/>
</dbReference>
<evidence type="ECO:0000313" key="3">
    <source>
        <dbReference type="Proteomes" id="UP000053477"/>
    </source>
</evidence>
<proteinExistence type="predicted"/>
<dbReference type="SFLD" id="SFLDG01129">
    <property type="entry name" value="C1.5:_HAD__Beta-PGM__Phosphata"/>
    <property type="match status" value="1"/>
</dbReference>
<protein>
    <submittedName>
        <fullName evidence="2">HAD-like protein</fullName>
    </submittedName>
</protein>
<dbReference type="InParanoid" id="A0A0H2RQL0"/>
<dbReference type="Gene3D" id="1.10.150.720">
    <property type="entry name" value="Haloacid dehalogenase-like hydrolase"/>
    <property type="match status" value="1"/>
</dbReference>
<dbReference type="STRING" id="27342.A0A0H2RQL0"/>
<dbReference type="SFLD" id="SFLDS00003">
    <property type="entry name" value="Haloacid_Dehalogenase"/>
    <property type="match status" value="1"/>
</dbReference>
<dbReference type="Proteomes" id="UP000053477">
    <property type="component" value="Unassembled WGS sequence"/>
</dbReference>
<keyword evidence="1" id="KW-0732">Signal</keyword>
<keyword evidence="3" id="KW-1185">Reference proteome</keyword>
<name>A0A0H2RQL0_9AGAM</name>
<sequence>MIRLVLFDALFTLVAPRKPISTQYAEAFKPFFGTLDEGRIKSEFKRALKQLETERPAYEQGHETWWADVIRRTAVGAGAPAEVVEHALPTLVPGLLKRFSSREGYKLYDDALPTLKALQSLGIPTGLASNCDDRMISALEDLDALTLLSPNLILSSASLRVAKPAPEFFKIACERTGFSPNEILHVGDDPDDDYAGARSAGLRALLLAREAIATNASTPTLSGVMTNTSDEKEAIQQAQAQGHIIRSLSEVVDHCFSAKAQ</sequence>
<evidence type="ECO:0000256" key="1">
    <source>
        <dbReference type="SAM" id="SignalP"/>
    </source>
</evidence>
<dbReference type="NCBIfam" id="TIGR01549">
    <property type="entry name" value="HAD-SF-IA-v1"/>
    <property type="match status" value="1"/>
</dbReference>
<dbReference type="PANTHER" id="PTHR46191">
    <property type="match status" value="1"/>
</dbReference>
<dbReference type="PANTHER" id="PTHR46191:SF2">
    <property type="entry name" value="HALOACID DEHALOGENASE-LIKE HYDROLASE DOMAIN-CONTAINING PROTEIN 3"/>
    <property type="match status" value="1"/>
</dbReference>
<organism evidence="2 3">
    <name type="scientific">Schizopora paradoxa</name>
    <dbReference type="NCBI Taxonomy" id="27342"/>
    <lineage>
        <taxon>Eukaryota</taxon>
        <taxon>Fungi</taxon>
        <taxon>Dikarya</taxon>
        <taxon>Basidiomycota</taxon>
        <taxon>Agaricomycotina</taxon>
        <taxon>Agaricomycetes</taxon>
        <taxon>Hymenochaetales</taxon>
        <taxon>Schizoporaceae</taxon>
        <taxon>Schizopora</taxon>
    </lineage>
</organism>
<dbReference type="InterPro" id="IPR044924">
    <property type="entry name" value="HAD-SF_hydro_IA_REG-2-like_cap"/>
</dbReference>
<dbReference type="GO" id="GO:0005634">
    <property type="term" value="C:nucleus"/>
    <property type="evidence" value="ECO:0007669"/>
    <property type="project" value="TreeGrafter"/>
</dbReference>
<dbReference type="GO" id="GO:0016791">
    <property type="term" value="F:phosphatase activity"/>
    <property type="evidence" value="ECO:0007669"/>
    <property type="project" value="UniProtKB-ARBA"/>
</dbReference>